<dbReference type="Proteomes" id="UP000054064">
    <property type="component" value="Unassembled WGS sequence"/>
</dbReference>
<reference evidence="2 3" key="1">
    <citation type="submission" date="2014-04" db="EMBL/GenBank/DDBJ databases">
        <title>Genome evolution of avian class.</title>
        <authorList>
            <person name="Zhang G."/>
            <person name="Li C."/>
        </authorList>
    </citation>
    <scope>NUCLEOTIDE SEQUENCE [LARGE SCALE GENOMIC DNA]</scope>
    <source>
        <strain evidence="2">BGI_N320</strain>
    </source>
</reference>
<dbReference type="PANTHER" id="PTHR35440">
    <property type="entry name" value="TESTIS-EXPRESSED PROTEIN 36"/>
    <property type="match status" value="1"/>
</dbReference>
<dbReference type="AlphaFoldDB" id="A0A091GRU3"/>
<gene>
    <name evidence="2" type="ORF">N320_02673</name>
</gene>
<dbReference type="EMBL" id="KL507250">
    <property type="protein sequence ID" value="KFO85242.1"/>
    <property type="molecule type" value="Genomic_DNA"/>
</dbReference>
<dbReference type="Pfam" id="PF15115">
    <property type="entry name" value="HDNR"/>
    <property type="match status" value="1"/>
</dbReference>
<evidence type="ECO:0000313" key="2">
    <source>
        <dbReference type="EMBL" id="KFO85242.1"/>
    </source>
</evidence>
<name>A0A091GRU3_BUCRH</name>
<protein>
    <submittedName>
        <fullName evidence="2">Testis-expressed sequence 36 protein</fullName>
    </submittedName>
</protein>
<evidence type="ECO:0000313" key="3">
    <source>
        <dbReference type="Proteomes" id="UP000054064"/>
    </source>
</evidence>
<keyword evidence="3" id="KW-1185">Reference proteome</keyword>
<evidence type="ECO:0000259" key="1">
    <source>
        <dbReference type="Pfam" id="PF15115"/>
    </source>
</evidence>
<accession>A0A091GRU3</accession>
<organism evidence="2 3">
    <name type="scientific">Buceros rhinoceros silvestris</name>
    <dbReference type="NCBI Taxonomy" id="175836"/>
    <lineage>
        <taxon>Eukaryota</taxon>
        <taxon>Metazoa</taxon>
        <taxon>Chordata</taxon>
        <taxon>Craniata</taxon>
        <taxon>Vertebrata</taxon>
        <taxon>Euteleostomi</taxon>
        <taxon>Archelosauria</taxon>
        <taxon>Archosauria</taxon>
        <taxon>Dinosauria</taxon>
        <taxon>Saurischia</taxon>
        <taxon>Theropoda</taxon>
        <taxon>Coelurosauria</taxon>
        <taxon>Aves</taxon>
        <taxon>Neognathae</taxon>
        <taxon>Neoaves</taxon>
        <taxon>Telluraves</taxon>
        <taxon>Coraciimorphae</taxon>
        <taxon>Bucerotiformes</taxon>
        <taxon>Bucerotidae</taxon>
        <taxon>Buceros</taxon>
    </lineage>
</organism>
<proteinExistence type="predicted"/>
<dbReference type="PANTHER" id="PTHR35440:SF1">
    <property type="entry name" value="TESTIS-EXPRESSED PROTEIN 36"/>
    <property type="match status" value="1"/>
</dbReference>
<sequence length="63" mass="7282">ESETSSALKQVQDSGAARYIEDRLPRAYRTREQRAVNNNFPFSSHDNRHCLQNAGEYFDFVST</sequence>
<feature type="domain" description="Domain of unknown function with conserved HDNR motif" evidence="1">
    <location>
        <begin position="1"/>
        <end position="59"/>
    </location>
</feature>
<dbReference type="InterPro" id="IPR029369">
    <property type="entry name" value="HDNR"/>
</dbReference>
<feature type="non-terminal residue" evidence="2">
    <location>
        <position position="1"/>
    </location>
</feature>
<feature type="non-terminal residue" evidence="2">
    <location>
        <position position="63"/>
    </location>
</feature>